<evidence type="ECO:0000313" key="2">
    <source>
        <dbReference type="Proteomes" id="UP000027192"/>
    </source>
</evidence>
<reference evidence="1 2" key="1">
    <citation type="submission" date="2014-04" db="EMBL/GenBank/DDBJ databases">
        <title>Draft genome sequence of Photobacterium halotolerans S2753: a solonamide, ngercheumicin and holomycin producer.</title>
        <authorList>
            <person name="Machado H.R."/>
            <person name="Gram L."/>
        </authorList>
    </citation>
    <scope>NUCLEOTIDE SEQUENCE [LARGE SCALE GENOMIC DNA]</scope>
    <source>
        <strain evidence="1 2">S2753</strain>
    </source>
</reference>
<comment type="caution">
    <text evidence="1">The sequence shown here is derived from an EMBL/GenBank/DDBJ whole genome shotgun (WGS) entry which is preliminary data.</text>
</comment>
<proteinExistence type="predicted"/>
<dbReference type="Proteomes" id="UP000027192">
    <property type="component" value="Unassembled WGS sequence"/>
</dbReference>
<accession>A0A066RML2</accession>
<dbReference type="AlphaFoldDB" id="A0A066RML2"/>
<dbReference type="RefSeq" id="WP_036755555.1">
    <property type="nucleotide sequence ID" value="NZ_JAGSGC010000014.1"/>
</dbReference>
<keyword evidence="2" id="KW-1185">Reference proteome</keyword>
<sequence length="116" mass="12899">MNLLSQLKKTIVFFVVVILSGCGGHGFEGEYKAKVESVFGSGFDSFFNDESSSESNLIIGKDFIKVDGERIDFDSISVRDNKLVLETEDSEDFMTIVNEKTLILDQGVVSITYIKI</sequence>
<organism evidence="1 2">
    <name type="scientific">Photobacterium galatheae</name>
    <dbReference type="NCBI Taxonomy" id="1654360"/>
    <lineage>
        <taxon>Bacteria</taxon>
        <taxon>Pseudomonadati</taxon>
        <taxon>Pseudomonadota</taxon>
        <taxon>Gammaproteobacteria</taxon>
        <taxon>Vibrionales</taxon>
        <taxon>Vibrionaceae</taxon>
        <taxon>Photobacterium</taxon>
    </lineage>
</organism>
<dbReference type="OrthoDB" id="5918947at2"/>
<protein>
    <submittedName>
        <fullName evidence="1">Uncharacterized protein</fullName>
    </submittedName>
</protein>
<name>A0A066RML2_9GAMM</name>
<dbReference type="EMBL" id="JMIB01000034">
    <property type="protein sequence ID" value="KDM90356.1"/>
    <property type="molecule type" value="Genomic_DNA"/>
</dbReference>
<evidence type="ECO:0000313" key="1">
    <source>
        <dbReference type="EMBL" id="KDM90356.1"/>
    </source>
</evidence>
<gene>
    <name evidence="1" type="ORF">EA58_17830</name>
</gene>